<dbReference type="Pfam" id="PF00078">
    <property type="entry name" value="RVT_1"/>
    <property type="match status" value="1"/>
</dbReference>
<dbReference type="InterPro" id="IPR050951">
    <property type="entry name" value="Retrovirus_Pol_polyprotein"/>
</dbReference>
<comment type="similarity">
    <text evidence="1">Belongs to the beta type-B retroviral polymerase family. HERV class-II K(HML-2) pol subfamily.</text>
</comment>
<dbReference type="InterPro" id="IPR000477">
    <property type="entry name" value="RT_dom"/>
</dbReference>
<organism evidence="4 5">
    <name type="scientific">Pelobates cultripes</name>
    <name type="common">Western spadefoot toad</name>
    <dbReference type="NCBI Taxonomy" id="61616"/>
    <lineage>
        <taxon>Eukaryota</taxon>
        <taxon>Metazoa</taxon>
        <taxon>Chordata</taxon>
        <taxon>Craniata</taxon>
        <taxon>Vertebrata</taxon>
        <taxon>Euteleostomi</taxon>
        <taxon>Amphibia</taxon>
        <taxon>Batrachia</taxon>
        <taxon>Anura</taxon>
        <taxon>Pelobatoidea</taxon>
        <taxon>Pelobatidae</taxon>
        <taxon>Pelobates</taxon>
    </lineage>
</organism>
<keyword evidence="5" id="KW-1185">Reference proteome</keyword>
<evidence type="ECO:0000313" key="5">
    <source>
        <dbReference type="Proteomes" id="UP001295444"/>
    </source>
</evidence>
<dbReference type="InterPro" id="IPR043502">
    <property type="entry name" value="DNA/RNA_pol_sf"/>
</dbReference>
<dbReference type="PANTHER" id="PTHR37984">
    <property type="entry name" value="PROTEIN CBG26694"/>
    <property type="match status" value="1"/>
</dbReference>
<sequence>MQQLLERIPGTTVFIDDILIWGKTKQEHDERLRMVLDIARENNLKLNKTKCQFGKTSIQCLGEQLTGDGVLSDMKKIKAITEMPQPDNKQDIQHLLGM</sequence>
<gene>
    <name evidence="4" type="ORF">PECUL_23A024199</name>
</gene>
<reference evidence="4" key="1">
    <citation type="submission" date="2022-03" db="EMBL/GenBank/DDBJ databases">
        <authorList>
            <person name="Alioto T."/>
            <person name="Alioto T."/>
            <person name="Gomez Garrido J."/>
        </authorList>
    </citation>
    <scope>NUCLEOTIDE SEQUENCE</scope>
</reference>
<evidence type="ECO:0000259" key="3">
    <source>
        <dbReference type="Pfam" id="PF00078"/>
    </source>
</evidence>
<dbReference type="Gene3D" id="3.30.70.270">
    <property type="match status" value="1"/>
</dbReference>
<dbReference type="EMBL" id="OW240912">
    <property type="protein sequence ID" value="CAH2219481.1"/>
    <property type="molecule type" value="Genomic_DNA"/>
</dbReference>
<dbReference type="FunFam" id="3.30.70.270:FF:000003">
    <property type="entry name" value="Transposon Ty3-G Gag-Pol polyprotein"/>
    <property type="match status" value="1"/>
</dbReference>
<evidence type="ECO:0000256" key="2">
    <source>
        <dbReference type="ARBA" id="ARBA00012180"/>
    </source>
</evidence>
<dbReference type="AlphaFoldDB" id="A0AAD1QY97"/>
<dbReference type="Proteomes" id="UP001295444">
    <property type="component" value="Chromosome 01"/>
</dbReference>
<dbReference type="EC" id="3.1.26.4" evidence="2"/>
<dbReference type="PANTHER" id="PTHR37984:SF5">
    <property type="entry name" value="PROTEIN NYNRIN-LIKE"/>
    <property type="match status" value="1"/>
</dbReference>
<feature type="domain" description="Reverse transcriptase" evidence="3">
    <location>
        <begin position="1"/>
        <end position="63"/>
    </location>
</feature>
<dbReference type="InterPro" id="IPR043128">
    <property type="entry name" value="Rev_trsase/Diguanyl_cyclase"/>
</dbReference>
<accession>A0AAD1QY97</accession>
<dbReference type="GO" id="GO:0004523">
    <property type="term" value="F:RNA-DNA hybrid ribonuclease activity"/>
    <property type="evidence" value="ECO:0007669"/>
    <property type="project" value="UniProtKB-EC"/>
</dbReference>
<dbReference type="SUPFAM" id="SSF56672">
    <property type="entry name" value="DNA/RNA polymerases"/>
    <property type="match status" value="1"/>
</dbReference>
<evidence type="ECO:0000256" key="1">
    <source>
        <dbReference type="ARBA" id="ARBA00010879"/>
    </source>
</evidence>
<proteinExistence type="inferred from homology"/>
<name>A0AAD1QY97_PELCU</name>
<protein>
    <recommendedName>
        <fullName evidence="2">ribonuclease H</fullName>
        <ecNumber evidence="2">3.1.26.4</ecNumber>
    </recommendedName>
</protein>
<feature type="non-terminal residue" evidence="4">
    <location>
        <position position="98"/>
    </location>
</feature>
<evidence type="ECO:0000313" key="4">
    <source>
        <dbReference type="EMBL" id="CAH2219481.1"/>
    </source>
</evidence>